<keyword evidence="3" id="KW-1185">Reference proteome</keyword>
<feature type="transmembrane region" description="Helical" evidence="1">
    <location>
        <begin position="56"/>
        <end position="78"/>
    </location>
</feature>
<evidence type="ECO:0000256" key="1">
    <source>
        <dbReference type="SAM" id="Phobius"/>
    </source>
</evidence>
<reference evidence="3" key="1">
    <citation type="submission" date="2014-12" db="EMBL/GenBank/DDBJ databases">
        <title>Genome Sequence of Valsa Canker Pathogens Uncovers a Specific Adaption of Colonization on Woody Bark.</title>
        <authorList>
            <person name="Yin Z."/>
            <person name="Liu H."/>
            <person name="Gao X."/>
            <person name="Li Z."/>
            <person name="Song N."/>
            <person name="Ke X."/>
            <person name="Dai Q."/>
            <person name="Wu Y."/>
            <person name="Sun Y."/>
            <person name="Xu J.-R."/>
            <person name="Kang Z.K."/>
            <person name="Wang L."/>
            <person name="Huang L."/>
        </authorList>
    </citation>
    <scope>NUCLEOTIDE SEQUENCE [LARGE SCALE GENOMIC DNA]</scope>
    <source>
        <strain evidence="3">SXYL134</strain>
    </source>
</reference>
<dbReference type="Proteomes" id="UP000078576">
    <property type="component" value="Unassembled WGS sequence"/>
</dbReference>
<name>A0A194USI9_CYTMA</name>
<feature type="transmembrane region" description="Helical" evidence="1">
    <location>
        <begin position="130"/>
        <end position="153"/>
    </location>
</feature>
<evidence type="ECO:0000313" key="3">
    <source>
        <dbReference type="Proteomes" id="UP000078576"/>
    </source>
</evidence>
<proteinExistence type="predicted"/>
<sequence>MSSLTTLVEVAITLVSGYATYQSTASIINIKKYEEKAERAAEWSHTAKKRLWDTRYTIGAGFISCLASLLTALAYLIFIPPGSGIVRAPFRSIWPVILAVALRFGASRYMHDFWASKAKMPLVDHYNAAIAQSMEVIGVLDVLSVGWAVLAVLKVLAL</sequence>
<keyword evidence="1" id="KW-0472">Membrane</keyword>
<dbReference type="OrthoDB" id="5405107at2759"/>
<evidence type="ECO:0000313" key="2">
    <source>
        <dbReference type="EMBL" id="KUI54618.1"/>
    </source>
</evidence>
<keyword evidence="1" id="KW-1133">Transmembrane helix</keyword>
<keyword evidence="1" id="KW-0812">Transmembrane</keyword>
<dbReference type="AlphaFoldDB" id="A0A194USI9"/>
<feature type="transmembrane region" description="Helical" evidence="1">
    <location>
        <begin position="90"/>
        <end position="110"/>
    </location>
</feature>
<organism evidence="2 3">
    <name type="scientific">Cytospora mali</name>
    <name type="common">Apple Valsa canker fungus</name>
    <name type="synonym">Valsa mali</name>
    <dbReference type="NCBI Taxonomy" id="578113"/>
    <lineage>
        <taxon>Eukaryota</taxon>
        <taxon>Fungi</taxon>
        <taxon>Dikarya</taxon>
        <taxon>Ascomycota</taxon>
        <taxon>Pezizomycotina</taxon>
        <taxon>Sordariomycetes</taxon>
        <taxon>Sordariomycetidae</taxon>
        <taxon>Diaporthales</taxon>
        <taxon>Cytosporaceae</taxon>
        <taxon>Cytospora</taxon>
    </lineage>
</organism>
<dbReference type="EMBL" id="KN714674">
    <property type="protein sequence ID" value="KUI54618.1"/>
    <property type="molecule type" value="Genomic_DNA"/>
</dbReference>
<accession>A0A194USI9</accession>
<protein>
    <submittedName>
        <fullName evidence="2">Uncharacterized protein</fullName>
    </submittedName>
</protein>
<gene>
    <name evidence="2" type="ORF">VP1G_01958</name>
</gene>